<evidence type="ECO:0000256" key="3">
    <source>
        <dbReference type="ARBA" id="ARBA00022448"/>
    </source>
</evidence>
<feature type="transmembrane region" description="Helical" evidence="7">
    <location>
        <begin position="241"/>
        <end position="265"/>
    </location>
</feature>
<dbReference type="SUPFAM" id="SSF103473">
    <property type="entry name" value="MFS general substrate transporter"/>
    <property type="match status" value="1"/>
</dbReference>
<dbReference type="InterPro" id="IPR050930">
    <property type="entry name" value="MFS_Vesicular_Transporter"/>
</dbReference>
<proteinExistence type="inferred from homology"/>
<evidence type="ECO:0000313" key="9">
    <source>
        <dbReference type="Proteomes" id="UP000187209"/>
    </source>
</evidence>
<keyword evidence="3" id="KW-0813">Transport</keyword>
<protein>
    <recommendedName>
        <fullName evidence="10">Major facilitator superfamily (MFS) profile domain-containing protein</fullName>
    </recommendedName>
</protein>
<evidence type="ECO:0000256" key="4">
    <source>
        <dbReference type="ARBA" id="ARBA00022692"/>
    </source>
</evidence>
<sequence length="430" mass="47379">MGQISKQTALYIALLFVCSSFTLIFPFYPGIAESKGVDLWLIGLIFSLNPIAKILITPFLGKIMLKIGRKSVVTASFILTGMSMLVLSPIESCEKNTLLVLSVFSRAFSGWASGCVFISVTSIFISDYPDKAVTMIGRMEAAVGVGLTLGPVIGASLYFLQLFGALIFLGSTALAFTPIAWKMLGKFRELKIVDAEINTIPLLLKPRIFLSVLMDTTYLFSSGLLATILEVHLRSYDLDPLYVSLCFAFQSGFYLAVSLISGAVLRNANERLFMIIGVFCLALGYSMLGPWTAIYPNEVWVVILSLPVISIGQCFTYSNLYLVFSIPYMQKSVVQDYGYKHDDIIDERICGYAVTACAVGEIIGPMYAGMISDFFSIETCCVIASGATFVYLIVYIFGSGYFYDVTHKRKTIVSIDTELERSVIGNEHHF</sequence>
<evidence type="ECO:0000313" key="8">
    <source>
        <dbReference type="EMBL" id="OMJ82542.1"/>
    </source>
</evidence>
<dbReference type="GO" id="GO:0022857">
    <property type="term" value="F:transmembrane transporter activity"/>
    <property type="evidence" value="ECO:0007669"/>
    <property type="project" value="InterPro"/>
</dbReference>
<dbReference type="PRINTS" id="PR01035">
    <property type="entry name" value="TCRTETA"/>
</dbReference>
<dbReference type="InterPro" id="IPR036259">
    <property type="entry name" value="MFS_trans_sf"/>
</dbReference>
<feature type="transmembrane region" description="Helical" evidence="7">
    <location>
        <begin position="374"/>
        <end position="403"/>
    </location>
</feature>
<feature type="transmembrane region" description="Helical" evidence="7">
    <location>
        <begin position="272"/>
        <end position="293"/>
    </location>
</feature>
<gene>
    <name evidence="8" type="ORF">SteCoe_16703</name>
</gene>
<dbReference type="InterPro" id="IPR011701">
    <property type="entry name" value="MFS"/>
</dbReference>
<comment type="subcellular location">
    <subcellularLocation>
        <location evidence="1">Membrane</location>
        <topology evidence="1">Multi-pass membrane protein</topology>
    </subcellularLocation>
</comment>
<keyword evidence="4 7" id="KW-0812">Transmembrane</keyword>
<comment type="similarity">
    <text evidence="2">Belongs to the major facilitator superfamily. Vesicular transporter family.</text>
</comment>
<evidence type="ECO:0000256" key="5">
    <source>
        <dbReference type="ARBA" id="ARBA00022989"/>
    </source>
</evidence>
<evidence type="ECO:0000256" key="7">
    <source>
        <dbReference type="SAM" id="Phobius"/>
    </source>
</evidence>
<evidence type="ECO:0000256" key="6">
    <source>
        <dbReference type="ARBA" id="ARBA00023136"/>
    </source>
</evidence>
<feature type="transmembrane region" description="Helical" evidence="7">
    <location>
        <begin position="9"/>
        <end position="28"/>
    </location>
</feature>
<dbReference type="PANTHER" id="PTHR23506">
    <property type="entry name" value="GH10249P"/>
    <property type="match status" value="1"/>
</dbReference>
<dbReference type="AlphaFoldDB" id="A0A1R2C0K0"/>
<dbReference type="EMBL" id="MPUH01000336">
    <property type="protein sequence ID" value="OMJ82542.1"/>
    <property type="molecule type" value="Genomic_DNA"/>
</dbReference>
<feature type="transmembrane region" description="Helical" evidence="7">
    <location>
        <begin position="72"/>
        <end position="90"/>
    </location>
</feature>
<dbReference type="GO" id="GO:0016020">
    <property type="term" value="C:membrane"/>
    <property type="evidence" value="ECO:0007669"/>
    <property type="project" value="UniProtKB-SubCell"/>
</dbReference>
<evidence type="ECO:0008006" key="10">
    <source>
        <dbReference type="Google" id="ProtNLM"/>
    </source>
</evidence>
<name>A0A1R2C0K0_9CILI</name>
<dbReference type="OrthoDB" id="446368at2759"/>
<accession>A0A1R2C0K0</accession>
<feature type="transmembrane region" description="Helical" evidence="7">
    <location>
        <begin position="40"/>
        <end position="60"/>
    </location>
</feature>
<keyword evidence="5 7" id="KW-1133">Transmembrane helix</keyword>
<feature type="transmembrane region" description="Helical" evidence="7">
    <location>
        <begin position="299"/>
        <end position="328"/>
    </location>
</feature>
<dbReference type="Proteomes" id="UP000187209">
    <property type="component" value="Unassembled WGS sequence"/>
</dbReference>
<dbReference type="InterPro" id="IPR001958">
    <property type="entry name" value="Tet-R_TetA/multi-R_MdtG-like"/>
</dbReference>
<comment type="caution">
    <text evidence="8">The sequence shown here is derived from an EMBL/GenBank/DDBJ whole genome shotgun (WGS) entry which is preliminary data.</text>
</comment>
<keyword evidence="9" id="KW-1185">Reference proteome</keyword>
<keyword evidence="6 7" id="KW-0472">Membrane</keyword>
<feature type="transmembrane region" description="Helical" evidence="7">
    <location>
        <begin position="166"/>
        <end position="184"/>
    </location>
</feature>
<dbReference type="Pfam" id="PF07690">
    <property type="entry name" value="MFS_1"/>
    <property type="match status" value="1"/>
</dbReference>
<evidence type="ECO:0000256" key="1">
    <source>
        <dbReference type="ARBA" id="ARBA00004141"/>
    </source>
</evidence>
<feature type="transmembrane region" description="Helical" evidence="7">
    <location>
        <begin position="208"/>
        <end position="229"/>
    </location>
</feature>
<organism evidence="8 9">
    <name type="scientific">Stentor coeruleus</name>
    <dbReference type="NCBI Taxonomy" id="5963"/>
    <lineage>
        <taxon>Eukaryota</taxon>
        <taxon>Sar</taxon>
        <taxon>Alveolata</taxon>
        <taxon>Ciliophora</taxon>
        <taxon>Postciliodesmatophora</taxon>
        <taxon>Heterotrichea</taxon>
        <taxon>Heterotrichida</taxon>
        <taxon>Stentoridae</taxon>
        <taxon>Stentor</taxon>
    </lineage>
</organism>
<feature type="transmembrane region" description="Helical" evidence="7">
    <location>
        <begin position="110"/>
        <end position="129"/>
    </location>
</feature>
<dbReference type="PANTHER" id="PTHR23506:SF23">
    <property type="entry name" value="GH10249P"/>
    <property type="match status" value="1"/>
</dbReference>
<evidence type="ECO:0000256" key="2">
    <source>
        <dbReference type="ARBA" id="ARBA00006829"/>
    </source>
</evidence>
<feature type="transmembrane region" description="Helical" evidence="7">
    <location>
        <begin position="349"/>
        <end position="368"/>
    </location>
</feature>
<dbReference type="Gene3D" id="1.20.1250.20">
    <property type="entry name" value="MFS general substrate transporter like domains"/>
    <property type="match status" value="2"/>
</dbReference>
<reference evidence="8 9" key="1">
    <citation type="submission" date="2016-11" db="EMBL/GenBank/DDBJ databases">
        <title>The macronuclear genome of Stentor coeruleus: a giant cell with tiny introns.</title>
        <authorList>
            <person name="Slabodnick M."/>
            <person name="Ruby J.G."/>
            <person name="Reiff S.B."/>
            <person name="Swart E.C."/>
            <person name="Gosai S."/>
            <person name="Prabakaran S."/>
            <person name="Witkowska E."/>
            <person name="Larue G.E."/>
            <person name="Fisher S."/>
            <person name="Freeman R.M."/>
            <person name="Gunawardena J."/>
            <person name="Chu W."/>
            <person name="Stover N.A."/>
            <person name="Gregory B.D."/>
            <person name="Nowacki M."/>
            <person name="Derisi J."/>
            <person name="Roy S.W."/>
            <person name="Marshall W.F."/>
            <person name="Sood P."/>
        </authorList>
    </citation>
    <scope>NUCLEOTIDE SEQUENCE [LARGE SCALE GENOMIC DNA]</scope>
    <source>
        <strain evidence="8">WM001</strain>
    </source>
</reference>